<dbReference type="EMBL" id="BLIV01000014">
    <property type="protein sequence ID" value="GFE52519.1"/>
    <property type="molecule type" value="Genomic_DNA"/>
</dbReference>
<dbReference type="AlphaFoldDB" id="A0A640VWX0"/>
<gene>
    <name evidence="1" type="ORF">So717_42720</name>
</gene>
<proteinExistence type="predicted"/>
<evidence type="ECO:0000313" key="2">
    <source>
        <dbReference type="Proteomes" id="UP000436522"/>
    </source>
</evidence>
<evidence type="ECO:0000313" key="1">
    <source>
        <dbReference type="EMBL" id="GFE52519.1"/>
    </source>
</evidence>
<accession>A0A640VWX0</accession>
<organism evidence="1 2">
    <name type="scientific">Roseobacter cerasinus</name>
    <dbReference type="NCBI Taxonomy" id="2602289"/>
    <lineage>
        <taxon>Bacteria</taxon>
        <taxon>Pseudomonadati</taxon>
        <taxon>Pseudomonadota</taxon>
        <taxon>Alphaproteobacteria</taxon>
        <taxon>Rhodobacterales</taxon>
        <taxon>Roseobacteraceae</taxon>
        <taxon>Roseobacter</taxon>
    </lineage>
</organism>
<reference evidence="1 2" key="1">
    <citation type="submission" date="2019-12" db="EMBL/GenBank/DDBJ databases">
        <title>Roseobacter cerasinus sp. nov., isolated from seawater around aquaculture.</title>
        <authorList>
            <person name="Muramatsu S."/>
            <person name="Takabe Y."/>
            <person name="Mori K."/>
            <person name="Takaichi S."/>
            <person name="Hanada S."/>
        </authorList>
    </citation>
    <scope>NUCLEOTIDE SEQUENCE [LARGE SCALE GENOMIC DNA]</scope>
    <source>
        <strain evidence="1 2">AI77</strain>
    </source>
</reference>
<dbReference type="Proteomes" id="UP000436522">
    <property type="component" value="Unassembled WGS sequence"/>
</dbReference>
<keyword evidence="2" id="KW-1185">Reference proteome</keyword>
<protein>
    <submittedName>
        <fullName evidence="1">Uncharacterized protein</fullName>
    </submittedName>
</protein>
<name>A0A640VWX0_9RHOB</name>
<sequence length="112" mass="12497">MGRQHGIDRIIHRIEDSLPALVVILFLQPGIPRNGQTIAALGDRPFEQGRTVTIHHKAAVALEYQGAFKPIRNGARKRLCANVPTDMLVDCTFGQTQTTQRAWHCLARVFAQ</sequence>
<comment type="caution">
    <text evidence="1">The sequence shown here is derived from an EMBL/GenBank/DDBJ whole genome shotgun (WGS) entry which is preliminary data.</text>
</comment>